<proteinExistence type="predicted"/>
<dbReference type="Gene3D" id="1.20.1050.140">
    <property type="match status" value="1"/>
</dbReference>
<dbReference type="OrthoDB" id="9777685at2"/>
<evidence type="ECO:0000256" key="1">
    <source>
        <dbReference type="ARBA" id="ARBA00023002"/>
    </source>
</evidence>
<feature type="domain" description="Cysteine-rich" evidence="2">
    <location>
        <begin position="5"/>
        <end position="86"/>
    </location>
</feature>
<evidence type="ECO:0000313" key="3">
    <source>
        <dbReference type="EMBL" id="RKO65871.1"/>
    </source>
</evidence>
<dbReference type="Gene3D" id="3.40.50.11810">
    <property type="match status" value="1"/>
</dbReference>
<dbReference type="InterPro" id="IPR004017">
    <property type="entry name" value="Cys_rich_dom"/>
</dbReference>
<comment type="caution">
    <text evidence="3">The sequence shown here is derived from an EMBL/GenBank/DDBJ whole genome shotgun (WGS) entry which is preliminary data.</text>
</comment>
<keyword evidence="1" id="KW-0560">Oxidoreductase</keyword>
<gene>
    <name evidence="3" type="ORF">D7024_02145</name>
</gene>
<protein>
    <submittedName>
        <fullName evidence="3">Disulfide reductase</fullName>
    </submittedName>
</protein>
<dbReference type="Pfam" id="PF02754">
    <property type="entry name" value="CCG"/>
    <property type="match status" value="2"/>
</dbReference>
<dbReference type="PANTHER" id="PTHR42947">
    <property type="entry name" value="COB--COM HETERODISULFIDE REDUCTASE SUBUNIT B 1"/>
    <property type="match status" value="1"/>
</dbReference>
<name>A0A494WSM0_9FIRM</name>
<evidence type="ECO:0000259" key="2">
    <source>
        <dbReference type="Pfam" id="PF02754"/>
    </source>
</evidence>
<dbReference type="EMBL" id="RBWE01000001">
    <property type="protein sequence ID" value="RKO65871.1"/>
    <property type="molecule type" value="Genomic_DNA"/>
</dbReference>
<sequence>MKIPYFPGCTLYNKARGLDNSTRASLAALGVELAELPRWTCCGTVFPLARDNYMGMVAAARILAGVAGEGEDRLLTVCSFCYNVLKRVNYEMQHNLEARQKLNNYLEENYTGEIQVVHPLEICKEHVGFDAIRARAGRNLKGLKVACYYGCMLVRPALEMGFDDPENPTIMEELVAALGAEVVEYPHKTTCCGSYQVLHENDLVMQRVQDILNSAVAKGAEAIITSCPLCQFNLDWLQEKILEQDTGFRQIPVLYFTQLLGVALELPRESLGLEQHYVDPRPLLLGAMPHLR</sequence>
<reference evidence="3 4" key="1">
    <citation type="submission" date="2018-10" db="EMBL/GenBank/DDBJ databases">
        <authorList>
            <person name="Grouzdev D.S."/>
            <person name="Krutkina M.S."/>
            <person name="Tourova T.P."/>
            <person name="Nazina T.N."/>
        </authorList>
    </citation>
    <scope>NUCLEOTIDE SEQUENCE [LARGE SCALE GENOMIC DNA]</scope>
    <source>
        <strain evidence="3 4">435</strain>
    </source>
</reference>
<dbReference type="AlphaFoldDB" id="A0A494WSM0"/>
<dbReference type="GO" id="GO:0016491">
    <property type="term" value="F:oxidoreductase activity"/>
    <property type="evidence" value="ECO:0007669"/>
    <property type="project" value="UniProtKB-KW"/>
</dbReference>
<accession>A0A494WSM0</accession>
<dbReference type="Proteomes" id="UP000271256">
    <property type="component" value="Unassembled WGS sequence"/>
</dbReference>
<keyword evidence="4" id="KW-1185">Reference proteome</keyword>
<dbReference type="PANTHER" id="PTHR42947:SF1">
    <property type="entry name" value="COB--COM HETERODISULFIDE REDUCTASE SUBUNIT B 1"/>
    <property type="match status" value="1"/>
</dbReference>
<dbReference type="RefSeq" id="WP_121450337.1">
    <property type="nucleotide sequence ID" value="NZ_RBWE01000001.1"/>
</dbReference>
<organism evidence="3 4">
    <name type="scientific">Desulfofundulus salinus</name>
    <dbReference type="NCBI Taxonomy" id="2419843"/>
    <lineage>
        <taxon>Bacteria</taxon>
        <taxon>Bacillati</taxon>
        <taxon>Bacillota</taxon>
        <taxon>Clostridia</taxon>
        <taxon>Eubacteriales</taxon>
        <taxon>Peptococcaceae</taxon>
        <taxon>Desulfofundulus</taxon>
    </lineage>
</organism>
<dbReference type="InterPro" id="IPR051278">
    <property type="entry name" value="HdrB/HdrD_reductase"/>
</dbReference>
<evidence type="ECO:0000313" key="4">
    <source>
        <dbReference type="Proteomes" id="UP000271256"/>
    </source>
</evidence>
<feature type="domain" description="Cysteine-rich" evidence="2">
    <location>
        <begin position="145"/>
        <end position="235"/>
    </location>
</feature>